<proteinExistence type="predicted"/>
<name>A0AAD5VSM6_9AGAR</name>
<protein>
    <submittedName>
        <fullName evidence="1">Uncharacterized protein</fullName>
    </submittedName>
</protein>
<dbReference type="EMBL" id="JANIEX010000697">
    <property type="protein sequence ID" value="KAJ3564070.1"/>
    <property type="molecule type" value="Genomic_DNA"/>
</dbReference>
<dbReference type="Proteomes" id="UP001213000">
    <property type="component" value="Unassembled WGS sequence"/>
</dbReference>
<sequence>MGRCNAPGAHVHWWHINNLGTKAFLVTKSIAVDVAGKLPCLMEVFDADSSEAHPGNRIMDIFSNRISFHPRPTGVSPEEQTTLLDATLLRAKGEEHLAIVACDTSVPQDSTEQALAAARVWIGDCMVKQTHQASSRATAPDAKLHAIRASIGMATAIAGIDHVYVFMDHLPSAERAVEIS</sequence>
<comment type="caution">
    <text evidence="1">The sequence shown here is derived from an EMBL/GenBank/DDBJ whole genome shotgun (WGS) entry which is preliminary data.</text>
</comment>
<evidence type="ECO:0000313" key="2">
    <source>
        <dbReference type="Proteomes" id="UP001213000"/>
    </source>
</evidence>
<accession>A0AAD5VSM6</accession>
<organism evidence="1 2">
    <name type="scientific">Leucocoprinus birnbaumii</name>
    <dbReference type="NCBI Taxonomy" id="56174"/>
    <lineage>
        <taxon>Eukaryota</taxon>
        <taxon>Fungi</taxon>
        <taxon>Dikarya</taxon>
        <taxon>Basidiomycota</taxon>
        <taxon>Agaricomycotina</taxon>
        <taxon>Agaricomycetes</taxon>
        <taxon>Agaricomycetidae</taxon>
        <taxon>Agaricales</taxon>
        <taxon>Agaricineae</taxon>
        <taxon>Agaricaceae</taxon>
        <taxon>Leucocoprinus</taxon>
    </lineage>
</organism>
<gene>
    <name evidence="1" type="ORF">NP233_g8531</name>
</gene>
<evidence type="ECO:0000313" key="1">
    <source>
        <dbReference type="EMBL" id="KAJ3564070.1"/>
    </source>
</evidence>
<dbReference type="AlphaFoldDB" id="A0AAD5VSM6"/>
<keyword evidence="2" id="KW-1185">Reference proteome</keyword>
<reference evidence="1" key="1">
    <citation type="submission" date="2022-07" db="EMBL/GenBank/DDBJ databases">
        <title>Genome Sequence of Leucocoprinus birnbaumii.</title>
        <authorList>
            <person name="Buettner E."/>
        </authorList>
    </citation>
    <scope>NUCLEOTIDE SEQUENCE</scope>
    <source>
        <strain evidence="1">VT141</strain>
    </source>
</reference>